<gene>
    <name evidence="3" type="primary">LOC34621046</name>
</gene>
<dbReference type="GeneID" id="34621046"/>
<dbReference type="Proteomes" id="UP000515125">
    <property type="component" value="Unplaced"/>
</dbReference>
<feature type="region of interest" description="Disordered" evidence="1">
    <location>
        <begin position="65"/>
        <end position="97"/>
    </location>
</feature>
<accession>A0A6P5WEP1</accession>
<evidence type="ECO:0000313" key="2">
    <source>
        <dbReference type="Proteomes" id="UP000515125"/>
    </source>
</evidence>
<sequence length="248" mass="28195">MEFPACRTPEWLRAAFDGPLEQKLPAAEQQQQQHSQAAAAAGASGLLRCPSFVFKELDTTPRLLLATPTSTTVTPARRRRSSRYSSSESSTSRGSSDSISLYEQRAAAVSNSIREALFRQALFQIQNVEVQTLGSCRAPRILTSAAVVYDMQQHRWQREAAAAAEKRPSFVSTLKERVDALLHRRSSPILGELLRREEWQVDRCGSMRAYEVSVHRDDLDFYTLTLNPRSFADRLRKWWFKWADTNDE</sequence>
<dbReference type="OrthoDB" id="348378at2759"/>
<reference evidence="3" key="1">
    <citation type="submission" date="2025-08" db="UniProtKB">
        <authorList>
            <consortium name="RefSeq"/>
        </authorList>
    </citation>
    <scope>IDENTIFICATION</scope>
</reference>
<keyword evidence="2" id="KW-1185">Reference proteome</keyword>
<organism evidence="2 3">
    <name type="scientific">Cyclospora cayetanensis</name>
    <dbReference type="NCBI Taxonomy" id="88456"/>
    <lineage>
        <taxon>Eukaryota</taxon>
        <taxon>Sar</taxon>
        <taxon>Alveolata</taxon>
        <taxon>Apicomplexa</taxon>
        <taxon>Conoidasida</taxon>
        <taxon>Coccidia</taxon>
        <taxon>Eucoccidiorida</taxon>
        <taxon>Eimeriorina</taxon>
        <taxon>Eimeriidae</taxon>
        <taxon>Cyclospora</taxon>
    </lineage>
</organism>
<dbReference type="AlphaFoldDB" id="A0A6P5WEP1"/>
<evidence type="ECO:0000256" key="1">
    <source>
        <dbReference type="SAM" id="MobiDB-lite"/>
    </source>
</evidence>
<protein>
    <submittedName>
        <fullName evidence="3">Uncharacterized protein LOC34621046</fullName>
    </submittedName>
</protein>
<name>A0A6P5WEP1_9EIME</name>
<feature type="compositionally biased region" description="Low complexity" evidence="1">
    <location>
        <begin position="83"/>
        <end position="97"/>
    </location>
</feature>
<dbReference type="RefSeq" id="XP_022592640.2">
    <property type="nucleotide sequence ID" value="XM_022734272.2"/>
</dbReference>
<proteinExistence type="predicted"/>
<evidence type="ECO:0000313" key="3">
    <source>
        <dbReference type="RefSeq" id="XP_022592640.2"/>
    </source>
</evidence>